<proteinExistence type="predicted"/>
<feature type="compositionally biased region" description="Basic residues" evidence="1">
    <location>
        <begin position="56"/>
        <end position="71"/>
    </location>
</feature>
<evidence type="ECO:0000256" key="1">
    <source>
        <dbReference type="SAM" id="MobiDB-lite"/>
    </source>
</evidence>
<gene>
    <name evidence="2" type="ORF">R3P38DRAFT_2541908</name>
</gene>
<name>A0AAW0ASK1_9AGAR</name>
<evidence type="ECO:0000313" key="2">
    <source>
        <dbReference type="EMBL" id="KAK7016458.1"/>
    </source>
</evidence>
<dbReference type="AlphaFoldDB" id="A0AAW0ASK1"/>
<evidence type="ECO:0000313" key="3">
    <source>
        <dbReference type="Proteomes" id="UP001362999"/>
    </source>
</evidence>
<feature type="region of interest" description="Disordered" evidence="1">
    <location>
        <begin position="54"/>
        <end position="90"/>
    </location>
</feature>
<protein>
    <submittedName>
        <fullName evidence="2">Uncharacterized protein</fullName>
    </submittedName>
</protein>
<organism evidence="2 3">
    <name type="scientific">Favolaschia claudopus</name>
    <dbReference type="NCBI Taxonomy" id="2862362"/>
    <lineage>
        <taxon>Eukaryota</taxon>
        <taxon>Fungi</taxon>
        <taxon>Dikarya</taxon>
        <taxon>Basidiomycota</taxon>
        <taxon>Agaricomycotina</taxon>
        <taxon>Agaricomycetes</taxon>
        <taxon>Agaricomycetidae</taxon>
        <taxon>Agaricales</taxon>
        <taxon>Marasmiineae</taxon>
        <taxon>Mycenaceae</taxon>
        <taxon>Favolaschia</taxon>
    </lineage>
</organism>
<accession>A0AAW0ASK1</accession>
<comment type="caution">
    <text evidence="2">The sequence shown here is derived from an EMBL/GenBank/DDBJ whole genome shotgun (WGS) entry which is preliminary data.</text>
</comment>
<dbReference type="EMBL" id="JAWWNJ010000050">
    <property type="protein sequence ID" value="KAK7016458.1"/>
    <property type="molecule type" value="Genomic_DNA"/>
</dbReference>
<reference evidence="2 3" key="1">
    <citation type="journal article" date="2024" name="J Genomics">
        <title>Draft genome sequencing and assembly of Favolaschia claudopus CIRM-BRFM 2984 isolated from oak limbs.</title>
        <authorList>
            <person name="Navarro D."/>
            <person name="Drula E."/>
            <person name="Chaduli D."/>
            <person name="Cazenave R."/>
            <person name="Ahrendt S."/>
            <person name="Wang J."/>
            <person name="Lipzen A."/>
            <person name="Daum C."/>
            <person name="Barry K."/>
            <person name="Grigoriev I.V."/>
            <person name="Favel A."/>
            <person name="Rosso M.N."/>
            <person name="Martin F."/>
        </authorList>
    </citation>
    <scope>NUCLEOTIDE SEQUENCE [LARGE SCALE GENOMIC DNA]</scope>
    <source>
        <strain evidence="2 3">CIRM-BRFM 2984</strain>
    </source>
</reference>
<keyword evidence="3" id="KW-1185">Reference proteome</keyword>
<dbReference type="Proteomes" id="UP001362999">
    <property type="component" value="Unassembled WGS sequence"/>
</dbReference>
<sequence>MTRKKPRQRPSTQSQLNLKQCQFCRDHVANLLQHEQICKINATNRRNAMEYLTQQRRQRQNRAPRIVRHPPRAFSPMDVDNDPPVEHDAEPQNLEDEHAQVESPLPERFIYVRHHRNADKNPEIIPLESSSSPTESTPVVAGPADCPFAPFRTFADYKFASRCVKRRMSNAEIDEDLKDMRGGVYSSETFITFRNHSDLKRSVAAARITNVSFESERFIIDFKGTHFGKRYYIDVKFRDPWKIMKRWICDETLASVSTWHSQEKYLCLNGEIDFSNPLYDEPWTGKLWREIEVRACEALGHNSNSARTQIRINCRRRLSIRLASPVSIFGWIRG</sequence>